<evidence type="ECO:0000256" key="2">
    <source>
        <dbReference type="ARBA" id="ARBA00022692"/>
    </source>
</evidence>
<dbReference type="OrthoDB" id="9813689at2"/>
<dbReference type="InterPro" id="IPR004254">
    <property type="entry name" value="AdipoR/HlyIII-related"/>
</dbReference>
<keyword evidence="5" id="KW-0862">Zinc</keyword>
<feature type="transmembrane region" description="Helical" evidence="6">
    <location>
        <begin position="12"/>
        <end position="31"/>
    </location>
</feature>
<feature type="transmembrane region" description="Helical" evidence="6">
    <location>
        <begin position="103"/>
        <end position="122"/>
    </location>
</feature>
<evidence type="ECO:0000313" key="8">
    <source>
        <dbReference type="Proteomes" id="UP000199666"/>
    </source>
</evidence>
<feature type="binding site" evidence="5">
    <location>
        <position position="188"/>
    </location>
    <ligand>
        <name>Zn(2+)</name>
        <dbReference type="ChEBI" id="CHEBI:29105"/>
    </ligand>
</feature>
<reference evidence="7 8" key="1">
    <citation type="submission" date="2016-10" db="EMBL/GenBank/DDBJ databases">
        <authorList>
            <person name="de Groot N.N."/>
        </authorList>
    </citation>
    <scope>NUCLEOTIDE SEQUENCE [LARGE SCALE GENOMIC DNA]</scope>
    <source>
        <strain evidence="7 8">DSM 18684</strain>
    </source>
</reference>
<dbReference type="EMBL" id="FOPP01000001">
    <property type="protein sequence ID" value="SFG56921.1"/>
    <property type="molecule type" value="Genomic_DNA"/>
</dbReference>
<feature type="binding site" evidence="5">
    <location>
        <position position="192"/>
    </location>
    <ligand>
        <name>Zn(2+)</name>
        <dbReference type="ChEBI" id="CHEBI:29105"/>
    </ligand>
</feature>
<evidence type="ECO:0000256" key="3">
    <source>
        <dbReference type="ARBA" id="ARBA00022989"/>
    </source>
</evidence>
<gene>
    <name evidence="7" type="ORF">SAMN04489864_10185</name>
</gene>
<sequence length="224" mass="25382">MNSNRYIREPGNFFTHFVPAILALLGLYLLLQEAANYFEYTAALIYGLGIVILFSVSSIYHSVPKTPYGIRFWQKFDHCCIYLMIAGSFTPTALLVFEGNLRWIIFGIVWLIAIVGCLLKIFNRLKSGAVSTGLYIAMGCLVIPFLKKMLETLPMSAIAWLILGGVFYVGGTYYYAKDKPLNRFFHSHELWHVFVNFGALSHFIYNYVYVFSLTQGAKGMGFGI</sequence>
<evidence type="ECO:0000256" key="5">
    <source>
        <dbReference type="PIRSR" id="PIRSR604254-1"/>
    </source>
</evidence>
<feature type="binding site" evidence="5">
    <location>
        <position position="61"/>
    </location>
    <ligand>
        <name>Zn(2+)</name>
        <dbReference type="ChEBI" id="CHEBI:29105"/>
    </ligand>
</feature>
<dbReference type="STRING" id="414048.SAMN04489864_10185"/>
<keyword evidence="5" id="KW-0479">Metal-binding</keyword>
<keyword evidence="4 6" id="KW-0472">Membrane</keyword>
<feature type="transmembrane region" description="Helical" evidence="6">
    <location>
        <begin position="80"/>
        <end position="97"/>
    </location>
</feature>
<dbReference type="PANTHER" id="PTHR20855">
    <property type="entry name" value="ADIPOR/PROGESTIN RECEPTOR-RELATED"/>
    <property type="match status" value="1"/>
</dbReference>
<dbReference type="Pfam" id="PF03006">
    <property type="entry name" value="HlyIII"/>
    <property type="match status" value="1"/>
</dbReference>
<keyword evidence="8" id="KW-1185">Reference proteome</keyword>
<feature type="transmembrane region" description="Helical" evidence="6">
    <location>
        <begin position="158"/>
        <end position="176"/>
    </location>
</feature>
<name>A0A1I2T3U7_9SPHI</name>
<accession>A0A1I2T3U7</accession>
<dbReference type="GO" id="GO:0046872">
    <property type="term" value="F:metal ion binding"/>
    <property type="evidence" value="ECO:0007669"/>
    <property type="project" value="UniProtKB-KW"/>
</dbReference>
<keyword evidence="3 6" id="KW-1133">Transmembrane helix</keyword>
<feature type="transmembrane region" description="Helical" evidence="6">
    <location>
        <begin position="37"/>
        <end position="60"/>
    </location>
</feature>
<dbReference type="AlphaFoldDB" id="A0A1I2T3U7"/>
<comment type="subcellular location">
    <subcellularLocation>
        <location evidence="1">Membrane</location>
        <topology evidence="1">Multi-pass membrane protein</topology>
    </subcellularLocation>
</comment>
<evidence type="ECO:0000256" key="1">
    <source>
        <dbReference type="ARBA" id="ARBA00004141"/>
    </source>
</evidence>
<protein>
    <submittedName>
        <fullName evidence="7">Hemolysin III</fullName>
    </submittedName>
</protein>
<organism evidence="7 8">
    <name type="scientific">Pedobacter insulae</name>
    <dbReference type="NCBI Taxonomy" id="414048"/>
    <lineage>
        <taxon>Bacteria</taxon>
        <taxon>Pseudomonadati</taxon>
        <taxon>Bacteroidota</taxon>
        <taxon>Sphingobacteriia</taxon>
        <taxon>Sphingobacteriales</taxon>
        <taxon>Sphingobacteriaceae</taxon>
        <taxon>Pedobacter</taxon>
    </lineage>
</organism>
<dbReference type="RefSeq" id="WP_090991585.1">
    <property type="nucleotide sequence ID" value="NZ_FOPP01000001.1"/>
</dbReference>
<keyword evidence="2 6" id="KW-0812">Transmembrane</keyword>
<dbReference type="GO" id="GO:0016020">
    <property type="term" value="C:membrane"/>
    <property type="evidence" value="ECO:0007669"/>
    <property type="project" value="UniProtKB-SubCell"/>
</dbReference>
<proteinExistence type="predicted"/>
<dbReference type="PANTHER" id="PTHR20855:SF3">
    <property type="entry name" value="LD03007P"/>
    <property type="match status" value="1"/>
</dbReference>
<dbReference type="Proteomes" id="UP000199666">
    <property type="component" value="Unassembled WGS sequence"/>
</dbReference>
<evidence type="ECO:0000313" key="7">
    <source>
        <dbReference type="EMBL" id="SFG56921.1"/>
    </source>
</evidence>
<feature type="transmembrane region" description="Helical" evidence="6">
    <location>
        <begin position="129"/>
        <end position="146"/>
    </location>
</feature>
<evidence type="ECO:0000256" key="6">
    <source>
        <dbReference type="SAM" id="Phobius"/>
    </source>
</evidence>
<evidence type="ECO:0000256" key="4">
    <source>
        <dbReference type="ARBA" id="ARBA00023136"/>
    </source>
</evidence>